<dbReference type="Gene3D" id="3.40.50.1820">
    <property type="entry name" value="alpha/beta hydrolase"/>
    <property type="match status" value="1"/>
</dbReference>
<feature type="region of interest" description="Disordered" evidence="1">
    <location>
        <begin position="192"/>
        <end position="211"/>
    </location>
</feature>
<evidence type="ECO:0000256" key="2">
    <source>
        <dbReference type="SAM" id="SignalP"/>
    </source>
</evidence>
<keyword evidence="2" id="KW-0732">Signal</keyword>
<dbReference type="SUPFAM" id="SSF53474">
    <property type="entry name" value="alpha/beta-Hydrolases"/>
    <property type="match status" value="1"/>
</dbReference>
<evidence type="ECO:0000256" key="1">
    <source>
        <dbReference type="SAM" id="MobiDB-lite"/>
    </source>
</evidence>
<dbReference type="EMBL" id="FQZF01000004">
    <property type="protein sequence ID" value="SHI67067.1"/>
    <property type="molecule type" value="Genomic_DNA"/>
</dbReference>
<keyword evidence="4" id="KW-1185">Reference proteome</keyword>
<evidence type="ECO:0000313" key="3">
    <source>
        <dbReference type="EMBL" id="SHI67067.1"/>
    </source>
</evidence>
<dbReference type="STRING" id="198092.SAMN02745194_00787"/>
<dbReference type="RefSeq" id="WP_073131688.1">
    <property type="nucleotide sequence ID" value="NZ_FQZF01000004.1"/>
</dbReference>
<organism evidence="3 4">
    <name type="scientific">Muricoccus roseus</name>
    <dbReference type="NCBI Taxonomy" id="198092"/>
    <lineage>
        <taxon>Bacteria</taxon>
        <taxon>Pseudomonadati</taxon>
        <taxon>Pseudomonadota</taxon>
        <taxon>Alphaproteobacteria</taxon>
        <taxon>Acetobacterales</taxon>
        <taxon>Roseomonadaceae</taxon>
        <taxon>Muricoccus</taxon>
    </lineage>
</organism>
<dbReference type="AlphaFoldDB" id="A0A1M6D1C9"/>
<name>A0A1M6D1C9_9PROT</name>
<protein>
    <recommendedName>
        <fullName evidence="5">Dienelactone hydrolase</fullName>
    </recommendedName>
</protein>
<gene>
    <name evidence="3" type="ORF">SAMN02745194_00787</name>
</gene>
<sequence length="238" mass="24775">MFAPTALAVLLLAPAAAAACCQGGLQIELTGWPGLGALHIARPDLPHAPPLVVILPDRLGRDRRADVYVERLNAEGMATLEFDPGDEDEAEPDPGRLAEALAAVVTESRLDARRMAFLGFGRGGRQALALAQGRPAAALYPGCPPSSAITAFPALILSPGLPCAAGAPGLAEHAYPGATHAWDYADGAWPESHQSLPAPEGGMRLPSRSDPQVTENAVGRVAAFLRAALRPVPAELRR</sequence>
<dbReference type="InterPro" id="IPR029058">
    <property type="entry name" value="AB_hydrolase_fold"/>
</dbReference>
<accession>A0A1M6D1C9</accession>
<reference evidence="3 4" key="1">
    <citation type="submission" date="2016-11" db="EMBL/GenBank/DDBJ databases">
        <authorList>
            <person name="Jaros S."/>
            <person name="Januszkiewicz K."/>
            <person name="Wedrychowicz H."/>
        </authorList>
    </citation>
    <scope>NUCLEOTIDE SEQUENCE [LARGE SCALE GENOMIC DNA]</scope>
    <source>
        <strain evidence="3 4">DSM 14916</strain>
    </source>
</reference>
<feature type="chain" id="PRO_5012296718" description="Dienelactone hydrolase" evidence="2">
    <location>
        <begin position="19"/>
        <end position="238"/>
    </location>
</feature>
<evidence type="ECO:0000313" key="4">
    <source>
        <dbReference type="Proteomes" id="UP000184387"/>
    </source>
</evidence>
<dbReference type="Proteomes" id="UP000184387">
    <property type="component" value="Unassembled WGS sequence"/>
</dbReference>
<evidence type="ECO:0008006" key="5">
    <source>
        <dbReference type="Google" id="ProtNLM"/>
    </source>
</evidence>
<feature type="signal peptide" evidence="2">
    <location>
        <begin position="1"/>
        <end position="18"/>
    </location>
</feature>
<proteinExistence type="predicted"/>